<evidence type="ECO:0000259" key="10">
    <source>
        <dbReference type="Pfam" id="PF21082"/>
    </source>
</evidence>
<dbReference type="Gene3D" id="3.30.70.100">
    <property type="match status" value="1"/>
</dbReference>
<keyword evidence="12" id="KW-1185">Reference proteome</keyword>
<dbReference type="AlphaFoldDB" id="A0A495J4P8"/>
<evidence type="ECO:0000256" key="2">
    <source>
        <dbReference type="ARBA" id="ARBA00008017"/>
    </source>
</evidence>
<feature type="transmembrane region" description="Helical" evidence="7">
    <location>
        <begin position="455"/>
        <end position="477"/>
    </location>
</feature>
<dbReference type="Pfam" id="PF21082">
    <property type="entry name" value="MS_channel_3rd"/>
    <property type="match status" value="1"/>
</dbReference>
<feature type="signal peptide" evidence="8">
    <location>
        <begin position="1"/>
        <end position="26"/>
    </location>
</feature>
<dbReference type="Gene3D" id="2.30.30.60">
    <property type="match status" value="1"/>
</dbReference>
<accession>A0A495J4P8</accession>
<dbReference type="Pfam" id="PF00924">
    <property type="entry name" value="MS_channel_2nd"/>
    <property type="match status" value="1"/>
</dbReference>
<keyword evidence="4 7" id="KW-0812">Transmembrane</keyword>
<evidence type="ECO:0000256" key="3">
    <source>
        <dbReference type="ARBA" id="ARBA00022475"/>
    </source>
</evidence>
<keyword evidence="8" id="KW-0732">Signal</keyword>
<feature type="transmembrane region" description="Helical" evidence="7">
    <location>
        <begin position="277"/>
        <end position="297"/>
    </location>
</feature>
<dbReference type="InterPro" id="IPR011014">
    <property type="entry name" value="MscS_channel_TM-2"/>
</dbReference>
<comment type="similarity">
    <text evidence="2">Belongs to the MscS (TC 1.A.23) family.</text>
</comment>
<dbReference type="RefSeq" id="WP_121199371.1">
    <property type="nucleotide sequence ID" value="NZ_RBKU01000001.1"/>
</dbReference>
<evidence type="ECO:0000256" key="1">
    <source>
        <dbReference type="ARBA" id="ARBA00004651"/>
    </source>
</evidence>
<feature type="transmembrane region" description="Helical" evidence="7">
    <location>
        <begin position="428"/>
        <end position="449"/>
    </location>
</feature>
<dbReference type="GO" id="GO:0005886">
    <property type="term" value="C:plasma membrane"/>
    <property type="evidence" value="ECO:0007669"/>
    <property type="project" value="UniProtKB-SubCell"/>
</dbReference>
<dbReference type="PANTHER" id="PTHR30347">
    <property type="entry name" value="POTASSIUM CHANNEL RELATED"/>
    <property type="match status" value="1"/>
</dbReference>
<evidence type="ECO:0000256" key="4">
    <source>
        <dbReference type="ARBA" id="ARBA00022692"/>
    </source>
</evidence>
<name>A0A495J4P8_9SPHI</name>
<sequence length="839" mass="94323">MRNFFKLLSSGLIVLLLFATVNNSSAQAKKKKTPHSLRDSLRHKVLQRDSMMQSFKRTGDASLDDLLGKIENYTSLYIQTNSDLSKGFDTLDISQRLPTLESRMALMKKTIDNSGTLGYLVTIRTMIDHISDQTNKWEDKLTEYSNQLDKIHTDIIAFKQDTVLHSAPEDSTLQDKYVLQVENLETKWQKLDSCAKKSIIKIGLLQNRISSLSILMIDLDDKVDIKISQFTLNAIGNENGFIWDMHKQRNPVDSALFQTYKLNYKLYKYFFTSKANYWSHLGSVLLLLLFFAWILTSKLKIVRIKGADCTQLFAQTHYVIKHPFASSLVVLCILAPFFYDHPPQVFIQTMLIGTLACIGVLIENNWPKPLFTFWKILFVLAVICSLGNLFIEITHLARILLLLLSATAIYAAVRLIKAVKLIPEQYPPYLLPILKIFIALNGVSIILNIAGRFSLANIVGCTAIFNLCMGMGMYILVQILMESLFLQLEANKKTDNQSVASFFDFKLLQKKFKDVLIKVTAILWLVILAKNLLVDDYLYDQASDFLNHPYKFSSTAFTFGSLFIFLIIIWISGLVARVISYFYDFAGQQTKLTPQAKKTRSSILLIRLTVFVVGFFVAINAAGIPMDKVTLVIGALGVGIGFGLQNIVNNLVSGVILAFEKPVQVGDIIEVSGKSGTITEIGIRSSKINIGNGSELIVPNGDLISQHVVNWTLSNNNRQVELIIGVAYGSDVSKIQEILKNIVNTHKDIMQIPAPAVYLNDFGESSIDFKVLFWAAEISNWTSLKSQIMSEIYIKFAEEGIEIPHPKRDIQVFFPEGTDTKALVKNAEITKESPPDQGH</sequence>
<organism evidence="11 12">
    <name type="scientific">Mucilaginibacter gracilis</name>
    <dbReference type="NCBI Taxonomy" id="423350"/>
    <lineage>
        <taxon>Bacteria</taxon>
        <taxon>Pseudomonadati</taxon>
        <taxon>Bacteroidota</taxon>
        <taxon>Sphingobacteriia</taxon>
        <taxon>Sphingobacteriales</taxon>
        <taxon>Sphingobacteriaceae</taxon>
        <taxon>Mucilaginibacter</taxon>
    </lineage>
</organism>
<feature type="transmembrane region" description="Helical" evidence="7">
    <location>
        <begin position="604"/>
        <end position="623"/>
    </location>
</feature>
<dbReference type="Proteomes" id="UP000268007">
    <property type="component" value="Unassembled WGS sequence"/>
</dbReference>
<dbReference type="GO" id="GO:0008381">
    <property type="term" value="F:mechanosensitive monoatomic ion channel activity"/>
    <property type="evidence" value="ECO:0007669"/>
    <property type="project" value="UniProtKB-ARBA"/>
</dbReference>
<keyword evidence="5 7" id="KW-1133">Transmembrane helix</keyword>
<evidence type="ECO:0000313" key="11">
    <source>
        <dbReference type="EMBL" id="RKR83927.1"/>
    </source>
</evidence>
<dbReference type="InterPro" id="IPR052702">
    <property type="entry name" value="MscS-like_channel"/>
</dbReference>
<dbReference type="InterPro" id="IPR049278">
    <property type="entry name" value="MS_channel_C"/>
</dbReference>
<dbReference type="SUPFAM" id="SSF82861">
    <property type="entry name" value="Mechanosensitive channel protein MscS (YggB), transmembrane region"/>
    <property type="match status" value="1"/>
</dbReference>
<feature type="chain" id="PRO_5019797182" evidence="8">
    <location>
        <begin position="27"/>
        <end position="839"/>
    </location>
</feature>
<feature type="transmembrane region" description="Helical" evidence="7">
    <location>
        <begin position="554"/>
        <end position="583"/>
    </location>
</feature>
<evidence type="ECO:0000256" key="5">
    <source>
        <dbReference type="ARBA" id="ARBA00022989"/>
    </source>
</evidence>
<dbReference type="SUPFAM" id="SSF82689">
    <property type="entry name" value="Mechanosensitive channel protein MscS (YggB), C-terminal domain"/>
    <property type="match status" value="1"/>
</dbReference>
<feature type="transmembrane region" description="Helical" evidence="7">
    <location>
        <begin position="515"/>
        <end position="534"/>
    </location>
</feature>
<comment type="caution">
    <text evidence="11">The sequence shown here is derived from an EMBL/GenBank/DDBJ whole genome shotgun (WGS) entry which is preliminary data.</text>
</comment>
<feature type="transmembrane region" description="Helical" evidence="7">
    <location>
        <begin position="629"/>
        <end position="648"/>
    </location>
</feature>
<dbReference type="InterPro" id="IPR010920">
    <property type="entry name" value="LSM_dom_sf"/>
</dbReference>
<keyword evidence="3" id="KW-1003">Cell membrane</keyword>
<dbReference type="EMBL" id="RBKU01000001">
    <property type="protein sequence ID" value="RKR83927.1"/>
    <property type="molecule type" value="Genomic_DNA"/>
</dbReference>
<evidence type="ECO:0000259" key="9">
    <source>
        <dbReference type="Pfam" id="PF00924"/>
    </source>
</evidence>
<dbReference type="Gene3D" id="1.10.287.1260">
    <property type="match status" value="1"/>
</dbReference>
<feature type="domain" description="Mechanosensitive ion channel MscS C-terminal" evidence="10">
    <location>
        <begin position="720"/>
        <end position="803"/>
    </location>
</feature>
<comment type="subcellular location">
    <subcellularLocation>
        <location evidence="1">Cell membrane</location>
        <topology evidence="1">Multi-pass membrane protein</topology>
    </subcellularLocation>
</comment>
<feature type="transmembrane region" description="Helical" evidence="7">
    <location>
        <begin position="374"/>
        <end position="391"/>
    </location>
</feature>
<evidence type="ECO:0000256" key="8">
    <source>
        <dbReference type="SAM" id="SignalP"/>
    </source>
</evidence>
<gene>
    <name evidence="11" type="ORF">BDD43_4142</name>
</gene>
<keyword evidence="6 7" id="KW-0472">Membrane</keyword>
<evidence type="ECO:0000313" key="12">
    <source>
        <dbReference type="Proteomes" id="UP000268007"/>
    </source>
</evidence>
<dbReference type="InterPro" id="IPR011066">
    <property type="entry name" value="MscS_channel_C_sf"/>
</dbReference>
<reference evidence="11 12" key="1">
    <citation type="submission" date="2018-10" db="EMBL/GenBank/DDBJ databases">
        <title>Genomic Encyclopedia of Archaeal and Bacterial Type Strains, Phase II (KMG-II): from individual species to whole genera.</title>
        <authorList>
            <person name="Goeker M."/>
        </authorList>
    </citation>
    <scope>NUCLEOTIDE SEQUENCE [LARGE SCALE GENOMIC DNA]</scope>
    <source>
        <strain evidence="11 12">DSM 18602</strain>
    </source>
</reference>
<proteinExistence type="inferred from homology"/>
<evidence type="ECO:0000256" key="6">
    <source>
        <dbReference type="ARBA" id="ARBA00023136"/>
    </source>
</evidence>
<feature type="transmembrane region" description="Helical" evidence="7">
    <location>
        <begin position="318"/>
        <end position="339"/>
    </location>
</feature>
<dbReference type="InterPro" id="IPR023408">
    <property type="entry name" value="MscS_beta-dom_sf"/>
</dbReference>
<dbReference type="InterPro" id="IPR006685">
    <property type="entry name" value="MscS_channel_2nd"/>
</dbReference>
<feature type="transmembrane region" description="Helical" evidence="7">
    <location>
        <begin position="397"/>
        <end position="416"/>
    </location>
</feature>
<feature type="domain" description="Mechanosensitive ion channel MscS" evidence="9">
    <location>
        <begin position="646"/>
        <end position="712"/>
    </location>
</feature>
<dbReference type="PANTHER" id="PTHR30347:SF1">
    <property type="entry name" value="MECHANOSENSITIVE CHANNEL MSCK"/>
    <property type="match status" value="1"/>
</dbReference>
<feature type="transmembrane region" description="Helical" evidence="7">
    <location>
        <begin position="345"/>
        <end position="362"/>
    </location>
</feature>
<dbReference type="OrthoDB" id="9809206at2"/>
<evidence type="ECO:0000256" key="7">
    <source>
        <dbReference type="SAM" id="Phobius"/>
    </source>
</evidence>
<dbReference type="SUPFAM" id="SSF50182">
    <property type="entry name" value="Sm-like ribonucleoproteins"/>
    <property type="match status" value="1"/>
</dbReference>
<protein>
    <submittedName>
        <fullName evidence="11">Mechanosensitive ion channel-like protein</fullName>
    </submittedName>
</protein>